<feature type="transmembrane region" description="Helical" evidence="2">
    <location>
        <begin position="12"/>
        <end position="31"/>
    </location>
</feature>
<evidence type="ECO:0000256" key="1">
    <source>
        <dbReference type="SAM" id="MobiDB-lite"/>
    </source>
</evidence>
<reference evidence="3" key="1">
    <citation type="submission" date="2024-05" db="EMBL/GenBank/DDBJ databases">
        <title>Transcriptome analysis of the degradation process of organic nitrogen by two heterotrophic nitrifying and aerobic denitrifying bacteria, Achromobacter sp. HNDS-1 and Enterobacter sp. HNDS-6.</title>
        <authorList>
            <person name="Huang Y."/>
        </authorList>
    </citation>
    <scope>NUCLEOTIDE SEQUENCE</scope>
    <source>
        <strain evidence="3">HNDS-1</strain>
    </source>
</reference>
<name>A0AAU7LEE7_9BURK</name>
<accession>A0AAU7LEE7</accession>
<keyword evidence="2" id="KW-0812">Transmembrane</keyword>
<sequence>MSAVAKIAHIRNPLTIIAMFAVIAEVSGTVVLPMLEPAVQGTYVWFLMFFPTGLVALFFYTLHTKRDALYGPGDYNDEKNFMDLIRPASRAEVAYKSMQDIEEAAATELEGAQLERSPEEITSDISHVQPGSGDQPSDPPGTANAKVDHTHIWQDWFSTAAKDALMEDPAKTFAITNVMLLRHRDREAAFAHLETLYGPIRRDMAVKGMIVDGLAGLNERPVVLEAMQYSPAVSHAKINQDVADLIKAAESLAADNSKVVTGLLVIIAEKRFAKSAKRLASRLLDPGRYPTAPRVKLDSFVFLVDDREHFLPSPIVGQ</sequence>
<dbReference type="EMBL" id="CP157584">
    <property type="protein sequence ID" value="XBP00193.1"/>
    <property type="molecule type" value="Genomic_DNA"/>
</dbReference>
<dbReference type="AlphaFoldDB" id="A0AAU7LEE7"/>
<evidence type="ECO:0000256" key="2">
    <source>
        <dbReference type="SAM" id="Phobius"/>
    </source>
</evidence>
<dbReference type="RefSeq" id="WP_348995658.1">
    <property type="nucleotide sequence ID" value="NZ_CP157584.1"/>
</dbReference>
<keyword evidence="2" id="KW-0472">Membrane</keyword>
<evidence type="ECO:0000313" key="3">
    <source>
        <dbReference type="EMBL" id="XBP00193.1"/>
    </source>
</evidence>
<proteinExistence type="predicted"/>
<feature type="region of interest" description="Disordered" evidence="1">
    <location>
        <begin position="110"/>
        <end position="145"/>
    </location>
</feature>
<feature type="transmembrane region" description="Helical" evidence="2">
    <location>
        <begin position="43"/>
        <end position="62"/>
    </location>
</feature>
<keyword evidence="2" id="KW-1133">Transmembrane helix</keyword>
<protein>
    <submittedName>
        <fullName evidence="3">Uncharacterized protein</fullName>
    </submittedName>
</protein>
<organism evidence="3">
    <name type="scientific">Achromobacter sp. HNDS-1</name>
    <dbReference type="NCBI Taxonomy" id="3151598"/>
    <lineage>
        <taxon>Bacteria</taxon>
        <taxon>Pseudomonadati</taxon>
        <taxon>Pseudomonadota</taxon>
        <taxon>Betaproteobacteria</taxon>
        <taxon>Burkholderiales</taxon>
        <taxon>Alcaligenaceae</taxon>
        <taxon>Achromobacter</taxon>
    </lineage>
</organism>
<gene>
    <name evidence="3" type="ORF">ABFG95_06870</name>
</gene>
<dbReference type="KEGG" id="achh:ABFG95_06870"/>